<proteinExistence type="predicted"/>
<reference evidence="2" key="1">
    <citation type="journal article" date="2009" name="PLoS ONE">
        <title>Genome degradation in Brucella ovis corresponds with narrowing of its host range and tissue tropism.</title>
        <authorList>
            <person name="Tsolis R.M."/>
            <person name="Seshadri R."/>
            <person name="Santos R.L."/>
            <person name="Sangari F.J."/>
            <person name="Lobo J.M."/>
            <person name="de Jong M.F."/>
            <person name="Ren Q."/>
            <person name="Myers G."/>
            <person name="Brinkac L.M."/>
            <person name="Nelson W.C."/>
            <person name="Deboy R.T."/>
            <person name="Angiuoli S."/>
            <person name="Khouri H."/>
            <person name="Dimitrov G."/>
            <person name="Robinson J.R."/>
            <person name="Mulligan S."/>
            <person name="Walker R.L."/>
            <person name="Elzer P.E."/>
            <person name="Hassan K.A."/>
            <person name="Paulsen I.T."/>
        </authorList>
    </citation>
    <scope>NUCLEOTIDE SEQUENCE [LARGE SCALE GENOMIC DNA]</scope>
    <source>
        <strain evidence="2">ATCC 25840 / 63/290 / NCTC 10512</strain>
    </source>
</reference>
<dbReference type="KEGG" id="bov:BOV_0090"/>
<dbReference type="EMBL" id="CP000708">
    <property type="protein sequence ID" value="ABQ60587.1"/>
    <property type="molecule type" value="Genomic_DNA"/>
</dbReference>
<evidence type="ECO:0000313" key="1">
    <source>
        <dbReference type="EMBL" id="ABQ60587.1"/>
    </source>
</evidence>
<gene>
    <name evidence="1" type="ordered locus">BOV_0090</name>
</gene>
<organism evidence="1 2">
    <name type="scientific">Brucella ovis (strain ATCC 25840 / 63/290 / NCTC 10512)</name>
    <dbReference type="NCBI Taxonomy" id="444178"/>
    <lineage>
        <taxon>Bacteria</taxon>
        <taxon>Pseudomonadati</taxon>
        <taxon>Pseudomonadota</taxon>
        <taxon>Alphaproteobacteria</taxon>
        <taxon>Hyphomicrobiales</taxon>
        <taxon>Brucellaceae</taxon>
        <taxon>Brucella/Ochrobactrum group</taxon>
        <taxon>Brucella</taxon>
    </lineage>
</organism>
<accession>A0A0H3AQN4</accession>
<dbReference type="Proteomes" id="UP000006383">
    <property type="component" value="Chromosome I"/>
</dbReference>
<protein>
    <submittedName>
        <fullName evidence="1">Uncharacterized protein</fullName>
    </submittedName>
</protein>
<name>A0A0H3AQN4_BRUO2</name>
<dbReference type="HOGENOM" id="CLU_3341049_0_0_5"/>
<evidence type="ECO:0000313" key="2">
    <source>
        <dbReference type="Proteomes" id="UP000006383"/>
    </source>
</evidence>
<sequence>MRLGAGRAAIAIVVPILGAPKEKPPDFSGGSPFLFRV</sequence>
<keyword evidence="2" id="KW-1185">Reference proteome</keyword>
<dbReference type="AlphaFoldDB" id="A0A0H3AQN4"/>